<dbReference type="CDD" id="cd02440">
    <property type="entry name" value="AdoMet_MTases"/>
    <property type="match status" value="1"/>
</dbReference>
<dbReference type="InterPro" id="IPR041698">
    <property type="entry name" value="Methyltransf_25"/>
</dbReference>
<dbReference type="RefSeq" id="WP_198568431.1">
    <property type="nucleotide sequence ID" value="NZ_CP066167.1"/>
</dbReference>
<evidence type="ECO:0000256" key="3">
    <source>
        <dbReference type="ARBA" id="ARBA00022691"/>
    </source>
</evidence>
<evidence type="ECO:0000259" key="4">
    <source>
        <dbReference type="Pfam" id="PF13649"/>
    </source>
</evidence>
<dbReference type="AlphaFoldDB" id="A0A7T4QY35"/>
<dbReference type="Gene3D" id="3.40.50.150">
    <property type="entry name" value="Vaccinia Virus protein VP39"/>
    <property type="match status" value="1"/>
</dbReference>
<name>A0A7T4QY35_9GAMM</name>
<gene>
    <name evidence="5" type="ORF">I6N98_11100</name>
</gene>
<dbReference type="EMBL" id="CP066167">
    <property type="protein sequence ID" value="QQD16929.1"/>
    <property type="molecule type" value="Genomic_DNA"/>
</dbReference>
<dbReference type="GO" id="GO:0032259">
    <property type="term" value="P:methylation"/>
    <property type="evidence" value="ECO:0007669"/>
    <property type="project" value="UniProtKB-KW"/>
</dbReference>
<evidence type="ECO:0000313" key="6">
    <source>
        <dbReference type="Proteomes" id="UP000596063"/>
    </source>
</evidence>
<organism evidence="5 6">
    <name type="scientific">Spongiibacter nanhainus</name>
    <dbReference type="NCBI Taxonomy" id="2794344"/>
    <lineage>
        <taxon>Bacteria</taxon>
        <taxon>Pseudomonadati</taxon>
        <taxon>Pseudomonadota</taxon>
        <taxon>Gammaproteobacteria</taxon>
        <taxon>Cellvibrionales</taxon>
        <taxon>Spongiibacteraceae</taxon>
        <taxon>Spongiibacter</taxon>
    </lineage>
</organism>
<accession>A0A7T4QY35</accession>
<evidence type="ECO:0000256" key="1">
    <source>
        <dbReference type="ARBA" id="ARBA00022603"/>
    </source>
</evidence>
<keyword evidence="2 5" id="KW-0808">Transferase</keyword>
<keyword evidence="1 5" id="KW-0489">Methyltransferase</keyword>
<keyword evidence="6" id="KW-1185">Reference proteome</keyword>
<proteinExistence type="predicted"/>
<reference evidence="5 6" key="1">
    <citation type="submission" date="2020-12" db="EMBL/GenBank/DDBJ databases">
        <authorList>
            <person name="Shan Y."/>
        </authorList>
    </citation>
    <scope>NUCLEOTIDE SEQUENCE [LARGE SCALE GENOMIC DNA]</scope>
    <source>
        <strain evidence="6">csc3.9</strain>
    </source>
</reference>
<feature type="domain" description="Methyltransferase" evidence="4">
    <location>
        <begin position="69"/>
        <end position="156"/>
    </location>
</feature>
<dbReference type="InterPro" id="IPR029063">
    <property type="entry name" value="SAM-dependent_MTases_sf"/>
</dbReference>
<dbReference type="Pfam" id="PF13649">
    <property type="entry name" value="Methyltransf_25"/>
    <property type="match status" value="1"/>
</dbReference>
<dbReference type="SUPFAM" id="SSF53335">
    <property type="entry name" value="S-adenosyl-L-methionine-dependent methyltransferases"/>
    <property type="match status" value="1"/>
</dbReference>
<dbReference type="PANTHER" id="PTHR43464">
    <property type="entry name" value="METHYLTRANSFERASE"/>
    <property type="match status" value="1"/>
</dbReference>
<keyword evidence="3" id="KW-0949">S-adenosyl-L-methionine</keyword>
<dbReference type="GO" id="GO:0008168">
    <property type="term" value="F:methyltransferase activity"/>
    <property type="evidence" value="ECO:0007669"/>
    <property type="project" value="UniProtKB-KW"/>
</dbReference>
<dbReference type="KEGG" id="snan:I6N98_11100"/>
<sequence>MKDNGNPGTPPAEREATTQHWEQRVLSSWQDNAAAWTGAIREGAIASRESVTNKAVLEAVMTGTPLSALDMGCGEGWLVRALAQRGVDCTGLDATAELIRLARESGGGEFQQLSYSEFAQAGWPQLVDAVVFNFSLLGEEIDAVLTAAGRALHPGGRCVIQTLHPAFACPDDGYTEGWREGSWQGFDQRFRNPAPWYFRPLGSWLALLGGCGLRLLALREPLDPQTRRPLSMVLIAEPQPTVL</sequence>
<evidence type="ECO:0000256" key="2">
    <source>
        <dbReference type="ARBA" id="ARBA00022679"/>
    </source>
</evidence>
<dbReference type="Proteomes" id="UP000596063">
    <property type="component" value="Chromosome"/>
</dbReference>
<dbReference type="PANTHER" id="PTHR43464:SF19">
    <property type="entry name" value="UBIQUINONE BIOSYNTHESIS O-METHYLTRANSFERASE, MITOCHONDRIAL"/>
    <property type="match status" value="1"/>
</dbReference>
<evidence type="ECO:0000313" key="5">
    <source>
        <dbReference type="EMBL" id="QQD16929.1"/>
    </source>
</evidence>
<protein>
    <submittedName>
        <fullName evidence="5">Class I SAM-dependent methyltransferase</fullName>
    </submittedName>
</protein>